<feature type="transmembrane region" description="Helical" evidence="6">
    <location>
        <begin position="367"/>
        <end position="388"/>
    </location>
</feature>
<evidence type="ECO:0000313" key="8">
    <source>
        <dbReference type="Proteomes" id="UP000075324"/>
    </source>
</evidence>
<feature type="transmembrane region" description="Helical" evidence="6">
    <location>
        <begin position="91"/>
        <end position="112"/>
    </location>
</feature>
<dbReference type="GO" id="GO:0005886">
    <property type="term" value="C:plasma membrane"/>
    <property type="evidence" value="ECO:0007669"/>
    <property type="project" value="UniProtKB-SubCell"/>
</dbReference>
<reference evidence="7 8" key="1">
    <citation type="submission" date="2016-01" db="EMBL/GenBank/DDBJ databases">
        <title>Draft Genome Sequences of Seven Thermophilic Sporeformers Isolated from Foods.</title>
        <authorList>
            <person name="Berendsen E.M."/>
            <person name="Wells-Bennik M.H."/>
            <person name="Krawcyk A.O."/>
            <person name="De Jong A."/>
            <person name="Holsappel S."/>
            <person name="Eijlander R.T."/>
            <person name="Kuipers O.P."/>
        </authorList>
    </citation>
    <scope>NUCLEOTIDE SEQUENCE [LARGE SCALE GENOMIC DNA]</scope>
    <source>
        <strain evidence="7 8">B4110</strain>
    </source>
</reference>
<dbReference type="AlphaFoldDB" id="A0A150MTK5"/>
<evidence type="ECO:0000256" key="1">
    <source>
        <dbReference type="ARBA" id="ARBA00004651"/>
    </source>
</evidence>
<feature type="transmembrane region" description="Helical" evidence="6">
    <location>
        <begin position="453"/>
        <end position="475"/>
    </location>
</feature>
<dbReference type="InterPro" id="IPR002797">
    <property type="entry name" value="Polysacc_synth"/>
</dbReference>
<keyword evidence="4 6" id="KW-1133">Transmembrane helix</keyword>
<dbReference type="InterPro" id="IPR050833">
    <property type="entry name" value="Poly_Biosynth_Transport"/>
</dbReference>
<evidence type="ECO:0000313" key="7">
    <source>
        <dbReference type="EMBL" id="KYD27692.1"/>
    </source>
</evidence>
<evidence type="ECO:0000256" key="5">
    <source>
        <dbReference type="ARBA" id="ARBA00023136"/>
    </source>
</evidence>
<accession>A0A150MTK5</accession>
<keyword evidence="2" id="KW-1003">Cell membrane</keyword>
<feature type="transmembrane region" description="Helical" evidence="6">
    <location>
        <begin position="42"/>
        <end position="62"/>
    </location>
</feature>
<feature type="transmembrane region" description="Helical" evidence="6">
    <location>
        <begin position="219"/>
        <end position="238"/>
    </location>
</feature>
<proteinExistence type="predicted"/>
<sequence>MYVKKFIIDIFSYLPSKLIPLLISFLWSYIFTRIFTPEQYGIYGLVMAITGPIVTVITEWAAQPIGRFYSEYKESDFQLVYYFILKRFTKIVVLLSIIVVLSSIIWGCFFYQNYLLLIIPAGLSIIFNALSSLYMPILPASFDSNSFRKQQIFRNVFRLVIAAFLVFEINSNIAFLIWADALSSIIFFFPLINTIKKKINLKEKNIVKDDIIQEHIRRFYSYGFSMMFWFFSSQLLYVGDRFVIQYFLGEKEVGIYTANYMLISGVSGLISAPITLAAFPLIMKLWINRDEKKMVKAIKDMTFIFSFISIGVIGGTYLIAKPLAIISLGKEFNTGYTVMFPIVLGLVVWQASMLGHKGMELKECTWIMTRLIALAACVNLILNFLFVPIYGYEAAAWVTFASYFLYTILIWYKSKNYIKWEIDIFKMIPFIGISIIGVFISNSIEIENVYIELISKASLFSFFYLFLSVLYLFILKKYRIVNFNI</sequence>
<feature type="transmembrane region" description="Helical" evidence="6">
    <location>
        <begin position="258"/>
        <end position="282"/>
    </location>
</feature>
<evidence type="ECO:0000256" key="4">
    <source>
        <dbReference type="ARBA" id="ARBA00022989"/>
    </source>
</evidence>
<protein>
    <submittedName>
        <fullName evidence="7">Uncharacterized protein</fullName>
    </submittedName>
</protein>
<dbReference type="PANTHER" id="PTHR30250">
    <property type="entry name" value="PST FAMILY PREDICTED COLANIC ACID TRANSPORTER"/>
    <property type="match status" value="1"/>
</dbReference>
<feature type="transmembrane region" description="Helical" evidence="6">
    <location>
        <begin position="175"/>
        <end position="195"/>
    </location>
</feature>
<dbReference type="Proteomes" id="UP000075324">
    <property type="component" value="Unassembled WGS sequence"/>
</dbReference>
<evidence type="ECO:0000256" key="2">
    <source>
        <dbReference type="ARBA" id="ARBA00022475"/>
    </source>
</evidence>
<dbReference type="PANTHER" id="PTHR30250:SF11">
    <property type="entry name" value="O-ANTIGEN TRANSPORTER-RELATED"/>
    <property type="match status" value="1"/>
</dbReference>
<dbReference type="PATRIC" id="fig|153151.4.peg.242"/>
<dbReference type="EMBL" id="LQYW01000090">
    <property type="protein sequence ID" value="KYD27692.1"/>
    <property type="molecule type" value="Genomic_DNA"/>
</dbReference>
<feature type="transmembrane region" description="Helical" evidence="6">
    <location>
        <begin position="424"/>
        <end position="441"/>
    </location>
</feature>
<feature type="transmembrane region" description="Helical" evidence="6">
    <location>
        <begin position="303"/>
        <end position="324"/>
    </location>
</feature>
<keyword evidence="5 6" id="KW-0472">Membrane</keyword>
<comment type="caution">
    <text evidence="7">The sequence shown here is derived from an EMBL/GenBank/DDBJ whole genome shotgun (WGS) entry which is preliminary data.</text>
</comment>
<evidence type="ECO:0000256" key="6">
    <source>
        <dbReference type="SAM" id="Phobius"/>
    </source>
</evidence>
<evidence type="ECO:0000256" key="3">
    <source>
        <dbReference type="ARBA" id="ARBA00022692"/>
    </source>
</evidence>
<comment type="subcellular location">
    <subcellularLocation>
        <location evidence="1">Cell membrane</location>
        <topology evidence="1">Multi-pass membrane protein</topology>
    </subcellularLocation>
</comment>
<feature type="transmembrane region" description="Helical" evidence="6">
    <location>
        <begin position="336"/>
        <end position="355"/>
    </location>
</feature>
<keyword evidence="3 6" id="KW-0812">Transmembrane</keyword>
<feature type="transmembrane region" description="Helical" evidence="6">
    <location>
        <begin position="394"/>
        <end position="412"/>
    </location>
</feature>
<name>A0A150MTK5_9BACL</name>
<dbReference type="Pfam" id="PF01943">
    <property type="entry name" value="Polysacc_synt"/>
    <property type="match status" value="1"/>
</dbReference>
<feature type="transmembrane region" description="Helical" evidence="6">
    <location>
        <begin position="118"/>
        <end position="140"/>
    </location>
</feature>
<organism evidence="7 8">
    <name type="scientific">Parageobacillus toebii</name>
    <dbReference type="NCBI Taxonomy" id="153151"/>
    <lineage>
        <taxon>Bacteria</taxon>
        <taxon>Bacillati</taxon>
        <taxon>Bacillota</taxon>
        <taxon>Bacilli</taxon>
        <taxon>Bacillales</taxon>
        <taxon>Anoxybacillaceae</taxon>
        <taxon>Parageobacillus</taxon>
    </lineage>
</organism>
<feature type="transmembrane region" description="Helical" evidence="6">
    <location>
        <begin position="12"/>
        <end position="30"/>
    </location>
</feature>
<gene>
    <name evidence="7" type="ORF">B4110_3748</name>
</gene>